<dbReference type="EMBL" id="BKCJ011831732">
    <property type="protein sequence ID" value="GFD56631.1"/>
    <property type="molecule type" value="Genomic_DNA"/>
</dbReference>
<name>A0A699XIB5_TANCI</name>
<reference evidence="1" key="1">
    <citation type="journal article" date="2019" name="Sci. Rep.">
        <title>Draft genome of Tanacetum cinerariifolium, the natural source of mosquito coil.</title>
        <authorList>
            <person name="Yamashiro T."/>
            <person name="Shiraishi A."/>
            <person name="Satake H."/>
            <person name="Nakayama K."/>
        </authorList>
    </citation>
    <scope>NUCLEOTIDE SEQUENCE</scope>
</reference>
<organism evidence="1">
    <name type="scientific">Tanacetum cinerariifolium</name>
    <name type="common">Dalmatian daisy</name>
    <name type="synonym">Chrysanthemum cinerariifolium</name>
    <dbReference type="NCBI Taxonomy" id="118510"/>
    <lineage>
        <taxon>Eukaryota</taxon>
        <taxon>Viridiplantae</taxon>
        <taxon>Streptophyta</taxon>
        <taxon>Embryophyta</taxon>
        <taxon>Tracheophyta</taxon>
        <taxon>Spermatophyta</taxon>
        <taxon>Magnoliopsida</taxon>
        <taxon>eudicotyledons</taxon>
        <taxon>Gunneridae</taxon>
        <taxon>Pentapetalae</taxon>
        <taxon>asterids</taxon>
        <taxon>campanulids</taxon>
        <taxon>Asterales</taxon>
        <taxon>Asteraceae</taxon>
        <taxon>Asteroideae</taxon>
        <taxon>Anthemideae</taxon>
        <taxon>Anthemidinae</taxon>
        <taxon>Tanacetum</taxon>
    </lineage>
</organism>
<comment type="caution">
    <text evidence="1">The sequence shown here is derived from an EMBL/GenBank/DDBJ whole genome shotgun (WGS) entry which is preliminary data.</text>
</comment>
<sequence>QQLRLPPPVNEANEMREEILMAVRDSLEELKPSLVPQQPQNDGLTRDVLLDAIREALSTHEFGPQEVEIPQEALFDAVKAGLEASQPDVD</sequence>
<accession>A0A699XIB5</accession>
<evidence type="ECO:0000313" key="1">
    <source>
        <dbReference type="EMBL" id="GFD56631.1"/>
    </source>
</evidence>
<feature type="non-terminal residue" evidence="1">
    <location>
        <position position="90"/>
    </location>
</feature>
<gene>
    <name evidence="1" type="ORF">Tci_928600</name>
</gene>
<feature type="non-terminal residue" evidence="1">
    <location>
        <position position="1"/>
    </location>
</feature>
<dbReference type="AlphaFoldDB" id="A0A699XIB5"/>
<protein>
    <submittedName>
        <fullName evidence="1">Uncharacterized protein</fullName>
    </submittedName>
</protein>
<proteinExistence type="predicted"/>